<dbReference type="InterPro" id="IPR005025">
    <property type="entry name" value="FMN_Rdtase-like_dom"/>
</dbReference>
<dbReference type="STRING" id="706587.Desti_4662"/>
<dbReference type="HOGENOM" id="CLU_050993_4_1_7"/>
<keyword evidence="2" id="KW-0288">FMN</keyword>
<dbReference type="EMBL" id="CP003360">
    <property type="protein sequence ID" value="AFM27285.1"/>
    <property type="molecule type" value="Genomic_DNA"/>
</dbReference>
<dbReference type="InterPro" id="IPR029039">
    <property type="entry name" value="Flavoprotein-like_sf"/>
</dbReference>
<feature type="domain" description="NADPH-dependent FMN reductase-like" evidence="3">
    <location>
        <begin position="4"/>
        <end position="135"/>
    </location>
</feature>
<accession>I4CCJ4</accession>
<evidence type="ECO:0000259" key="3">
    <source>
        <dbReference type="Pfam" id="PF03358"/>
    </source>
</evidence>
<reference evidence="5" key="1">
    <citation type="submission" date="2012-06" db="EMBL/GenBank/DDBJ databases">
        <title>Complete sequence of chromosome of Desulfomonile tiedjei DSM 6799.</title>
        <authorList>
            <person name="Lucas S."/>
            <person name="Copeland A."/>
            <person name="Lapidus A."/>
            <person name="Glavina del Rio T."/>
            <person name="Dalin E."/>
            <person name="Tice H."/>
            <person name="Bruce D."/>
            <person name="Goodwin L."/>
            <person name="Pitluck S."/>
            <person name="Peters L."/>
            <person name="Ovchinnikova G."/>
            <person name="Zeytun A."/>
            <person name="Lu M."/>
            <person name="Kyrpides N."/>
            <person name="Mavromatis K."/>
            <person name="Ivanova N."/>
            <person name="Brettin T."/>
            <person name="Detter J.C."/>
            <person name="Han C."/>
            <person name="Larimer F."/>
            <person name="Land M."/>
            <person name="Hauser L."/>
            <person name="Markowitz V."/>
            <person name="Cheng J.-F."/>
            <person name="Hugenholtz P."/>
            <person name="Woyke T."/>
            <person name="Wu D."/>
            <person name="Spring S."/>
            <person name="Schroeder M."/>
            <person name="Brambilla E."/>
            <person name="Klenk H.-P."/>
            <person name="Eisen J.A."/>
        </authorList>
    </citation>
    <scope>NUCLEOTIDE SEQUENCE [LARGE SCALE GENOMIC DNA]</scope>
    <source>
        <strain evidence="5">ATCC 49306 / DSM 6799 / DCB-1</strain>
    </source>
</reference>
<dbReference type="Pfam" id="PF03358">
    <property type="entry name" value="FMN_red"/>
    <property type="match status" value="1"/>
</dbReference>
<dbReference type="GO" id="GO:0016491">
    <property type="term" value="F:oxidoreductase activity"/>
    <property type="evidence" value="ECO:0007669"/>
    <property type="project" value="InterPro"/>
</dbReference>
<dbReference type="InterPro" id="IPR051796">
    <property type="entry name" value="ISF_SsuE-like"/>
</dbReference>
<evidence type="ECO:0000313" key="4">
    <source>
        <dbReference type="EMBL" id="AFM27285.1"/>
    </source>
</evidence>
<evidence type="ECO:0000313" key="5">
    <source>
        <dbReference type="Proteomes" id="UP000006055"/>
    </source>
</evidence>
<proteinExistence type="predicted"/>
<dbReference type="PANTHER" id="PTHR43278:SF2">
    <property type="entry name" value="IRON-SULFUR FLAVOPROTEIN"/>
    <property type="match status" value="1"/>
</dbReference>
<sequence length="200" mass="22567">MNPNILAIHGSPRRQGNTSTLLKRAVEGAMSMGANVEEITLRDLKMSPCLEIYGCKEQGRCVIRDDFQMVYDKLIKCDGLMLASPIFFYTVSAHTKIFMDRCQSLWVKKYWLASETAAAPNFENNPKKALFISVGATRGKKLFEGTLLTVRYFLDTLDMQLWRSLLYRGLDGAGEVLGFPEYLDEAYNSGADLCRALKQK</sequence>
<dbReference type="Gene3D" id="3.40.50.360">
    <property type="match status" value="1"/>
</dbReference>
<dbReference type="PANTHER" id="PTHR43278">
    <property type="entry name" value="NAD(P)H-DEPENDENT FMN-CONTAINING OXIDOREDUCTASE YWQN-RELATED"/>
    <property type="match status" value="1"/>
</dbReference>
<dbReference type="AlphaFoldDB" id="I4CCJ4"/>
<dbReference type="Proteomes" id="UP000006055">
    <property type="component" value="Chromosome"/>
</dbReference>
<gene>
    <name evidence="4" type="ordered locus">Desti_4662</name>
</gene>
<evidence type="ECO:0000256" key="1">
    <source>
        <dbReference type="ARBA" id="ARBA00022630"/>
    </source>
</evidence>
<dbReference type="SUPFAM" id="SSF52218">
    <property type="entry name" value="Flavoproteins"/>
    <property type="match status" value="1"/>
</dbReference>
<dbReference type="eggNOG" id="COG0655">
    <property type="taxonomic scope" value="Bacteria"/>
</dbReference>
<evidence type="ECO:0000256" key="2">
    <source>
        <dbReference type="ARBA" id="ARBA00022643"/>
    </source>
</evidence>
<dbReference type="OrthoDB" id="9805976at2"/>
<name>I4CCJ4_DESTA</name>
<protein>
    <submittedName>
        <fullName evidence="4">Multimeric flavodoxin WrbA</fullName>
    </submittedName>
</protein>
<keyword evidence="5" id="KW-1185">Reference proteome</keyword>
<dbReference type="KEGG" id="dti:Desti_4662"/>
<keyword evidence="1" id="KW-0285">Flavoprotein</keyword>
<dbReference type="RefSeq" id="WP_014812395.1">
    <property type="nucleotide sequence ID" value="NC_018025.1"/>
</dbReference>
<organism evidence="4 5">
    <name type="scientific">Desulfomonile tiedjei (strain ATCC 49306 / DSM 6799 / DCB-1)</name>
    <dbReference type="NCBI Taxonomy" id="706587"/>
    <lineage>
        <taxon>Bacteria</taxon>
        <taxon>Pseudomonadati</taxon>
        <taxon>Thermodesulfobacteriota</taxon>
        <taxon>Desulfomonilia</taxon>
        <taxon>Desulfomonilales</taxon>
        <taxon>Desulfomonilaceae</taxon>
        <taxon>Desulfomonile</taxon>
    </lineage>
</organism>